<dbReference type="GO" id="GO:0006352">
    <property type="term" value="P:DNA-templated transcription initiation"/>
    <property type="evidence" value="ECO:0007669"/>
    <property type="project" value="InterPro"/>
</dbReference>
<sequence length="176" mass="20684">MYPRTSKNKVQFEELFFSYHKKVYAYAYKKTNSTYIAEETVQRVFIKLWDNLEHKEVLVDINAQVFCITRTVLLDIIKQENRRRHNLQEYSITDSYPSPTEIFSAKELKHQLDQHIEAMEHFHYNKDAGMFVCPAGHLAIKKARGGKKNGVTNQVDSYFFDVEKCKVCPLSEGCYK</sequence>
<evidence type="ECO:0000313" key="2">
    <source>
        <dbReference type="EMBL" id="TCV12835.1"/>
    </source>
</evidence>
<dbReference type="InterPro" id="IPR007627">
    <property type="entry name" value="RNA_pol_sigma70_r2"/>
</dbReference>
<dbReference type="Proteomes" id="UP000295197">
    <property type="component" value="Unassembled WGS sequence"/>
</dbReference>
<evidence type="ECO:0000313" key="3">
    <source>
        <dbReference type="Proteomes" id="UP000295197"/>
    </source>
</evidence>
<dbReference type="SUPFAM" id="SSF88946">
    <property type="entry name" value="Sigma2 domain of RNA polymerase sigma factors"/>
    <property type="match status" value="1"/>
</dbReference>
<dbReference type="GO" id="GO:0003700">
    <property type="term" value="F:DNA-binding transcription factor activity"/>
    <property type="evidence" value="ECO:0007669"/>
    <property type="project" value="InterPro"/>
</dbReference>
<dbReference type="Gene3D" id="1.10.1740.10">
    <property type="match status" value="1"/>
</dbReference>
<comment type="caution">
    <text evidence="2">The sequence shown here is derived from an EMBL/GenBank/DDBJ whole genome shotgun (WGS) entry which is preliminary data.</text>
</comment>
<dbReference type="EMBL" id="SMBZ01000022">
    <property type="protein sequence ID" value="TCV12835.1"/>
    <property type="molecule type" value="Genomic_DNA"/>
</dbReference>
<protein>
    <submittedName>
        <fullName evidence="2">RNA polymerase sigma factor (Sigma-70 family)</fullName>
    </submittedName>
</protein>
<evidence type="ECO:0000259" key="1">
    <source>
        <dbReference type="Pfam" id="PF04542"/>
    </source>
</evidence>
<accession>A0A4R3VZA4</accession>
<gene>
    <name evidence="2" type="ORF">EDC17_10222</name>
</gene>
<reference evidence="2 3" key="1">
    <citation type="submission" date="2019-03" db="EMBL/GenBank/DDBJ databases">
        <title>Genomic Encyclopedia of Type Strains, Phase IV (KMG-IV): sequencing the most valuable type-strain genomes for metagenomic binning, comparative biology and taxonomic classification.</title>
        <authorList>
            <person name="Goeker M."/>
        </authorList>
    </citation>
    <scope>NUCLEOTIDE SEQUENCE [LARGE SCALE GENOMIC DNA]</scope>
    <source>
        <strain evidence="2 3">DSM 22362</strain>
    </source>
</reference>
<dbReference type="Pfam" id="PF04542">
    <property type="entry name" value="Sigma70_r2"/>
    <property type="match status" value="1"/>
</dbReference>
<keyword evidence="3" id="KW-1185">Reference proteome</keyword>
<proteinExistence type="predicted"/>
<dbReference type="InterPro" id="IPR013325">
    <property type="entry name" value="RNA_pol_sigma_r2"/>
</dbReference>
<feature type="domain" description="RNA polymerase sigma-70 region 2" evidence="1">
    <location>
        <begin position="18"/>
        <end position="82"/>
    </location>
</feature>
<name>A0A4R3VZA4_9SPHI</name>
<dbReference type="AlphaFoldDB" id="A0A4R3VZA4"/>
<organism evidence="2 3">
    <name type="scientific">Sphingobacterium alimentarium</name>
    <dbReference type="NCBI Taxonomy" id="797292"/>
    <lineage>
        <taxon>Bacteria</taxon>
        <taxon>Pseudomonadati</taxon>
        <taxon>Bacteroidota</taxon>
        <taxon>Sphingobacteriia</taxon>
        <taxon>Sphingobacteriales</taxon>
        <taxon>Sphingobacteriaceae</taxon>
        <taxon>Sphingobacterium</taxon>
    </lineage>
</organism>